<accession>A0A5C5ZRX5</accession>
<reference evidence="5 6" key="1">
    <citation type="submission" date="2019-02" db="EMBL/GenBank/DDBJ databases">
        <title>Deep-cultivation of Planctomycetes and their phenomic and genomic characterization uncovers novel biology.</title>
        <authorList>
            <person name="Wiegand S."/>
            <person name="Jogler M."/>
            <person name="Boedeker C."/>
            <person name="Pinto D."/>
            <person name="Vollmers J."/>
            <person name="Rivas-Marin E."/>
            <person name="Kohn T."/>
            <person name="Peeters S.H."/>
            <person name="Heuer A."/>
            <person name="Rast P."/>
            <person name="Oberbeckmann S."/>
            <person name="Bunk B."/>
            <person name="Jeske O."/>
            <person name="Meyerdierks A."/>
            <person name="Storesund J.E."/>
            <person name="Kallscheuer N."/>
            <person name="Luecker S."/>
            <person name="Lage O.M."/>
            <person name="Pohl T."/>
            <person name="Merkel B.J."/>
            <person name="Hornburger P."/>
            <person name="Mueller R.-W."/>
            <person name="Bruemmer F."/>
            <person name="Labrenz M."/>
            <person name="Spormann A.M."/>
            <person name="Op Den Camp H."/>
            <person name="Overmann J."/>
            <person name="Amann R."/>
            <person name="Jetten M.S.M."/>
            <person name="Mascher T."/>
            <person name="Medema M.H."/>
            <person name="Devos D.P."/>
            <person name="Kaster A.-K."/>
            <person name="Ovreas L."/>
            <person name="Rohde M."/>
            <person name="Galperin M.Y."/>
            <person name="Jogler C."/>
        </authorList>
    </citation>
    <scope>NUCLEOTIDE SEQUENCE [LARGE SCALE GENOMIC DNA]</scope>
    <source>
        <strain evidence="5 6">Mal64</strain>
    </source>
</reference>
<proteinExistence type="inferred from homology"/>
<dbReference type="SUPFAM" id="SSF52540">
    <property type="entry name" value="P-loop containing nucleoside triphosphate hydrolases"/>
    <property type="match status" value="1"/>
</dbReference>
<dbReference type="GO" id="GO:0016887">
    <property type="term" value="F:ATP hydrolysis activity"/>
    <property type="evidence" value="ECO:0007669"/>
    <property type="project" value="TreeGrafter"/>
</dbReference>
<dbReference type="InterPro" id="IPR003169">
    <property type="entry name" value="GYF"/>
</dbReference>
<dbReference type="Gene3D" id="3.30.450.90">
    <property type="match status" value="1"/>
</dbReference>
<dbReference type="InterPro" id="IPR003593">
    <property type="entry name" value="AAA+_ATPase"/>
</dbReference>
<comment type="similarity">
    <text evidence="1">Belongs to the GSP E family.</text>
</comment>
<dbReference type="PANTHER" id="PTHR30258:SF2">
    <property type="entry name" value="COMG OPERON PROTEIN 1"/>
    <property type="match status" value="1"/>
</dbReference>
<dbReference type="InterPro" id="IPR027417">
    <property type="entry name" value="P-loop_NTPase"/>
</dbReference>
<organism evidence="5 6">
    <name type="scientific">Pseudobythopirellula maris</name>
    <dbReference type="NCBI Taxonomy" id="2527991"/>
    <lineage>
        <taxon>Bacteria</taxon>
        <taxon>Pseudomonadati</taxon>
        <taxon>Planctomycetota</taxon>
        <taxon>Planctomycetia</taxon>
        <taxon>Pirellulales</taxon>
        <taxon>Lacipirellulaceae</taxon>
        <taxon>Pseudobythopirellula</taxon>
    </lineage>
</organism>
<dbReference type="InterPro" id="IPR001482">
    <property type="entry name" value="T2SS/T4SS_dom"/>
</dbReference>
<evidence type="ECO:0000313" key="6">
    <source>
        <dbReference type="Proteomes" id="UP000315440"/>
    </source>
</evidence>
<dbReference type="SMART" id="SM00382">
    <property type="entry name" value="AAA"/>
    <property type="match status" value="1"/>
</dbReference>
<dbReference type="Gene3D" id="3.40.50.300">
    <property type="entry name" value="P-loop containing nucleotide triphosphate hydrolases"/>
    <property type="match status" value="1"/>
</dbReference>
<evidence type="ECO:0000313" key="5">
    <source>
        <dbReference type="EMBL" id="TWT89845.1"/>
    </source>
</evidence>
<dbReference type="Proteomes" id="UP000315440">
    <property type="component" value="Unassembled WGS sequence"/>
</dbReference>
<feature type="domain" description="GYF" evidence="4">
    <location>
        <begin position="11"/>
        <end position="65"/>
    </location>
</feature>
<keyword evidence="2" id="KW-0547">Nucleotide-binding</keyword>
<dbReference type="CDD" id="cd01129">
    <property type="entry name" value="PulE-GspE-like"/>
    <property type="match status" value="1"/>
</dbReference>
<sequence>MATTSKKNAPKDEWFFEIGDGQVYGPFTFTKLQKWAESGDLMPTHRVREGDEGEWIIAAYVPGLELTVATPHDKAPATPEKQDSFKASLDYMNRKLGRAKKAETEAPADDGANYGNPSALCDELLETAFERRASDIHIDPEEHILLVQFRVDGGLEAYKKYPKRLHASIIGRMKVLAKMDIAERRMPQDGRFTYELGPHRRKVDIRAACLPTTHGERLTLRLLSIDTEALTLNKLGMEPATHRLFADAVGMKQGMVLLTGPTGSGKSTTLYAALRHRLGHHPGRVITIEDPVEFDIVGVAQVEVDTADKVRFDTALRNILRSDPDVIMIGEIRDYDSADIAIKASLTGHLVLSSLHTNSAASVVTRLVDMGVPPYLVASTLRLCVAQRLVRRLCQLCRKPHEMSEAEAAGLGRPELTGQLVYEPKGCATCQNRGYKGRLGLFEMLPIDTEFGRIIVNGCDEIEIVEKMQQRGITLLADDAVNKLTAGLTSYAEAVSLMHM</sequence>
<dbReference type="EMBL" id="SJPQ01000001">
    <property type="protein sequence ID" value="TWT89845.1"/>
    <property type="molecule type" value="Genomic_DNA"/>
</dbReference>
<dbReference type="PANTHER" id="PTHR30258">
    <property type="entry name" value="TYPE II SECRETION SYSTEM PROTEIN GSPE-RELATED"/>
    <property type="match status" value="1"/>
</dbReference>
<dbReference type="PROSITE" id="PS00662">
    <property type="entry name" value="T2SP_E"/>
    <property type="match status" value="1"/>
</dbReference>
<evidence type="ECO:0000256" key="1">
    <source>
        <dbReference type="ARBA" id="ARBA00006611"/>
    </source>
</evidence>
<dbReference type="SUPFAM" id="SSF55277">
    <property type="entry name" value="GYF domain"/>
    <property type="match status" value="1"/>
</dbReference>
<comment type="caution">
    <text evidence="5">The sequence shown here is derived from an EMBL/GenBank/DDBJ whole genome shotgun (WGS) entry which is preliminary data.</text>
</comment>
<protein>
    <submittedName>
        <fullName evidence="5">Putative type II secretion system protein E</fullName>
    </submittedName>
</protein>
<gene>
    <name evidence="5" type="primary">gspE</name>
    <name evidence="5" type="ORF">Mal64_02260</name>
</gene>
<dbReference type="RefSeq" id="WP_146395866.1">
    <property type="nucleotide sequence ID" value="NZ_SJPQ01000001.1"/>
</dbReference>
<dbReference type="PROSITE" id="PS50829">
    <property type="entry name" value="GYF"/>
    <property type="match status" value="1"/>
</dbReference>
<evidence type="ECO:0000256" key="3">
    <source>
        <dbReference type="ARBA" id="ARBA00022840"/>
    </source>
</evidence>
<dbReference type="Pfam" id="PF00437">
    <property type="entry name" value="T2SSE"/>
    <property type="match status" value="1"/>
</dbReference>
<dbReference type="OrthoDB" id="5558547at2"/>
<dbReference type="InterPro" id="IPR035445">
    <property type="entry name" value="GYF-like_dom_sf"/>
</dbReference>
<dbReference type="GO" id="GO:0005886">
    <property type="term" value="C:plasma membrane"/>
    <property type="evidence" value="ECO:0007669"/>
    <property type="project" value="TreeGrafter"/>
</dbReference>
<name>A0A5C5ZRX5_9BACT</name>
<evidence type="ECO:0000259" key="4">
    <source>
        <dbReference type="PROSITE" id="PS50829"/>
    </source>
</evidence>
<dbReference type="Gene3D" id="3.30.1490.40">
    <property type="match status" value="1"/>
</dbReference>
<dbReference type="GO" id="GO:0005524">
    <property type="term" value="F:ATP binding"/>
    <property type="evidence" value="ECO:0007669"/>
    <property type="project" value="UniProtKB-KW"/>
</dbReference>
<keyword evidence="3" id="KW-0067">ATP-binding</keyword>
<dbReference type="Pfam" id="PF14237">
    <property type="entry name" value="GYF_2"/>
    <property type="match status" value="1"/>
</dbReference>
<keyword evidence="6" id="KW-1185">Reference proteome</keyword>
<evidence type="ECO:0000256" key="2">
    <source>
        <dbReference type="ARBA" id="ARBA00022741"/>
    </source>
</evidence>
<dbReference type="AlphaFoldDB" id="A0A5C5ZRX5"/>
<dbReference type="InterPro" id="IPR025640">
    <property type="entry name" value="GYF_2"/>
</dbReference>